<dbReference type="GeneID" id="97130727"/>
<dbReference type="Gene3D" id="2.60.40.1220">
    <property type="match status" value="5"/>
</dbReference>
<dbReference type="InterPro" id="IPR014755">
    <property type="entry name" value="Cu-Rt/internalin_Ig-like"/>
</dbReference>
<sequence>MRNTSDPIKENSNVMNAQGGEKKVMKKILSVALSTAMAFSMFASVAFGDTAVSPQQQFDALKAKGVFTGYPDGTAGLDKEMTRAEFAKVITKLLGLKEITGVYSYNDKNYNAKNWAAPYIEAVTAAGIMEGKNVEKKIFDFNGKVTIEEMAKVLTIALDLEVPTETNNTATAWAKGYVQAAINAGLLDTSLNFQSNASRQLLVGAAYAIDQAQSLKVASYEVSEAGKVVTFKISDGESVKVTLDKALEANKETEVKFTYKDKEFTEKVTYVVTTATKVESVTATNLKEVTVNFDGSVDETSAEQVALYSVVRDITGATANTIEKATVSADKKSVVLTVTNSLLNNTSYKLSATGVKTGGTTSVTTKDVKFTTADVAAPTVDKVEALGNSAVKVTFSEPVNITNKSAASNYFEIDGKVVSGTLDVNSNTVIIKSFTKLANGDHKIVTKKAIQDYAGYPVLEKTFDFTVAEDTTAPTIAGVSNVTFEGVTVTFSEDVDPSTVSGANIYWLDGSQKRYAESGYEKQIDGKTFKFAFTGLKKLPSYATDLYINGVKDYSGNQIVTDSKTTVNAVIDQTRPEVASFTFNTNTNKSAVLKFTKAVDTTTFAAKNVVIKDSTGKAVTNIFTPAWSDASKTLTINFSNALSAGTYSFELTGLKDTTTLANTMLPYTGEITVGDIAQPKLVSTVKTDSSFILNFDKKMALDGEGSILNPANYYATYTVDGNSAVTGQLPAGTTYETLADQKSVLIKLPANVKVTALTVQGVRSAAGNVLNGYVANALAADYVVDSFTVKEAKAIATNEIVVKLTQPAASAIASDYDVTVGGQSKSATDAWVDASDNTLVHVKLADNTLDTAVTNVKVNAKTNGVSQSLAGAAIKPATAALDVKDAIKASVLKNADGKIVVATATANDATKGGIVFNAASNTIWVNFTEDIQAANQDVAGQLFKVTQSDGTELVYGVRADYTATISGSVVTIKLNPNGSKVSGYNGIYRITFNNDSKYVTDKATGFDFDGSTPLANAVSNFNVEDDAVNNNAIVINNAVTATAAFGTTNLKEVKVSFNKAVDNATLADVDNFVSDGNATVSAVPAADNKSVVVTFTNDFDTDDSVTVSNIKDADGNVIAPATFTK</sequence>
<gene>
    <name evidence="3" type="ORF">HP548_08445</name>
</gene>
<evidence type="ECO:0000313" key="4">
    <source>
        <dbReference type="Proteomes" id="UP000577724"/>
    </source>
</evidence>
<feature type="domain" description="SLH" evidence="2">
    <location>
        <begin position="103"/>
        <end position="168"/>
    </location>
</feature>
<name>A0ABX2MHA8_9BACL</name>
<dbReference type="Pfam" id="PF13205">
    <property type="entry name" value="Big_5"/>
    <property type="match status" value="2"/>
</dbReference>
<keyword evidence="1" id="KW-0732">Signal</keyword>
<dbReference type="PROSITE" id="PS51272">
    <property type="entry name" value="SLH"/>
    <property type="match status" value="2"/>
</dbReference>
<dbReference type="EMBL" id="JABMCC010000104">
    <property type="protein sequence ID" value="NUU54109.1"/>
    <property type="molecule type" value="Genomic_DNA"/>
</dbReference>
<evidence type="ECO:0000313" key="3">
    <source>
        <dbReference type="EMBL" id="NUU54109.1"/>
    </source>
</evidence>
<dbReference type="InterPro" id="IPR032812">
    <property type="entry name" value="SbsA_Ig"/>
</dbReference>
<comment type="caution">
    <text evidence="3">The sequence shown here is derived from an EMBL/GenBank/DDBJ whole genome shotgun (WGS) entry which is preliminary data.</text>
</comment>
<evidence type="ECO:0000256" key="1">
    <source>
        <dbReference type="ARBA" id="ARBA00022729"/>
    </source>
</evidence>
<evidence type="ECO:0000259" key="2">
    <source>
        <dbReference type="PROSITE" id="PS51272"/>
    </source>
</evidence>
<dbReference type="RefSeq" id="WP_175381399.1">
    <property type="nucleotide sequence ID" value="NZ_CBCRYD010000001.1"/>
</dbReference>
<feature type="domain" description="SLH" evidence="2">
    <location>
        <begin position="38"/>
        <end position="101"/>
    </location>
</feature>
<protein>
    <submittedName>
        <fullName evidence="3">S-layer protein</fullName>
    </submittedName>
</protein>
<organism evidence="3 4">
    <name type="scientific">Paenibacillus taichungensis</name>
    <dbReference type="NCBI Taxonomy" id="484184"/>
    <lineage>
        <taxon>Bacteria</taxon>
        <taxon>Bacillati</taxon>
        <taxon>Bacillota</taxon>
        <taxon>Bacilli</taxon>
        <taxon>Bacillales</taxon>
        <taxon>Paenibacillaceae</taxon>
        <taxon>Paenibacillus</taxon>
    </lineage>
</organism>
<reference evidence="3 4" key="1">
    <citation type="submission" date="2020-05" db="EMBL/GenBank/DDBJ databases">
        <title>Genome Sequencing of Type Strains.</title>
        <authorList>
            <person name="Lemaire J.F."/>
            <person name="Inderbitzin P."/>
            <person name="Gregorio O.A."/>
            <person name="Collins S.B."/>
            <person name="Wespe N."/>
            <person name="Knight-Connoni V."/>
        </authorList>
    </citation>
    <scope>NUCLEOTIDE SEQUENCE [LARGE SCALE GENOMIC DNA]</scope>
    <source>
        <strain evidence="3 4">DSM 19942</strain>
    </source>
</reference>
<proteinExistence type="predicted"/>
<dbReference type="InterPro" id="IPR001119">
    <property type="entry name" value="SLH_dom"/>
</dbReference>
<keyword evidence="4" id="KW-1185">Reference proteome</keyword>
<accession>A0ABX2MHA8</accession>
<dbReference type="Proteomes" id="UP000577724">
    <property type="component" value="Unassembled WGS sequence"/>
</dbReference>